<feature type="compositionally biased region" description="Basic and acidic residues" evidence="1">
    <location>
        <begin position="85"/>
        <end position="95"/>
    </location>
</feature>
<evidence type="ECO:0000313" key="2">
    <source>
        <dbReference type="EMBL" id="CAH3041507.1"/>
    </source>
</evidence>
<gene>
    <name evidence="2" type="ORF">PMEA_00029245</name>
</gene>
<organism evidence="2 3">
    <name type="scientific">Pocillopora meandrina</name>
    <dbReference type="NCBI Taxonomy" id="46732"/>
    <lineage>
        <taxon>Eukaryota</taxon>
        <taxon>Metazoa</taxon>
        <taxon>Cnidaria</taxon>
        <taxon>Anthozoa</taxon>
        <taxon>Hexacorallia</taxon>
        <taxon>Scleractinia</taxon>
        <taxon>Astrocoeniina</taxon>
        <taxon>Pocilloporidae</taxon>
        <taxon>Pocillopora</taxon>
    </lineage>
</organism>
<feature type="compositionally biased region" description="Basic residues" evidence="1">
    <location>
        <begin position="96"/>
        <end position="112"/>
    </location>
</feature>
<evidence type="ECO:0000256" key="1">
    <source>
        <dbReference type="SAM" id="MobiDB-lite"/>
    </source>
</evidence>
<keyword evidence="3" id="KW-1185">Reference proteome</keyword>
<dbReference type="PANTHER" id="PTHR46601:SF1">
    <property type="entry name" value="ADF-H DOMAIN-CONTAINING PROTEIN"/>
    <property type="match status" value="1"/>
</dbReference>
<feature type="compositionally biased region" description="Basic and acidic residues" evidence="1">
    <location>
        <begin position="41"/>
        <end position="53"/>
    </location>
</feature>
<dbReference type="PANTHER" id="PTHR46601">
    <property type="entry name" value="ULP_PROTEASE DOMAIN-CONTAINING PROTEIN"/>
    <property type="match status" value="1"/>
</dbReference>
<protein>
    <submittedName>
        <fullName evidence="2">Uncharacterized protein</fullName>
    </submittedName>
</protein>
<reference evidence="2 3" key="1">
    <citation type="submission" date="2022-05" db="EMBL/GenBank/DDBJ databases">
        <authorList>
            <consortium name="Genoscope - CEA"/>
            <person name="William W."/>
        </authorList>
    </citation>
    <scope>NUCLEOTIDE SEQUENCE [LARGE SCALE GENOMIC DNA]</scope>
</reference>
<dbReference type="EMBL" id="CALNXJ010000006">
    <property type="protein sequence ID" value="CAH3041507.1"/>
    <property type="molecule type" value="Genomic_DNA"/>
</dbReference>
<dbReference type="Proteomes" id="UP001159428">
    <property type="component" value="Unassembled WGS sequence"/>
</dbReference>
<evidence type="ECO:0000313" key="3">
    <source>
        <dbReference type="Proteomes" id="UP001159428"/>
    </source>
</evidence>
<accession>A0AAU9VYV1</accession>
<feature type="region of interest" description="Disordered" evidence="1">
    <location>
        <begin position="1"/>
        <end position="154"/>
    </location>
</feature>
<dbReference type="AlphaFoldDB" id="A0AAU9VYV1"/>
<feature type="compositionally biased region" description="Polar residues" evidence="1">
    <location>
        <begin position="116"/>
        <end position="137"/>
    </location>
</feature>
<feature type="compositionally biased region" description="Basic and acidic residues" evidence="1">
    <location>
        <begin position="1"/>
        <end position="33"/>
    </location>
</feature>
<feature type="compositionally biased region" description="Basic and acidic residues" evidence="1">
    <location>
        <begin position="143"/>
        <end position="154"/>
    </location>
</feature>
<sequence>MERENNAESMRKRREKKEEKKKASKKKYYEKNKVKISQQYVEKKSKMAEEKRPRASSNTGRRGRTATATAKTLSTERVRKFRQKKAAEKEEEERRKRLSKERSRRYRDKKRAGVLTGQSVMPTVSPGSSFSPSTFQSRMAKKRAVDKNKSVLSKTPEKKVEIITNLVCSPRTRKALHEKGLVKSPEEEKEVEEVEALRAVAADLSGAIKVLKHDKKKESRAAFGAMKSLAFGETVKKKRLTSSVSKLVSLNRRSIRKGIKRRAEVLKGDEPSWLFTKRKPRIDSVKEEVKQTICQFWTYEASRPTGDKKDIVRKRTGPKQYLEHAKHVLEQTQSEAYFNFRAQHPEVVISQRKFEQLKPYFVKGARERDRRSCLGWKHEEARLVFNECVKFRKNVLKEATHADSPPVPSSLTEAVELTLCPKPEGSEFHKYFCISRTCEHCGTHLFRLLPEESSENGSVKWKRFEYVASGKVTSSGEQQKKIALVQKEPSPKELFQYFIELLDTYPHHQFMAIWQRKQLDDLLENLPLGHVVCVHDYSESYACRGQNEIQTQYFDVNKASLHITVMFRHATMEADGKESTAEEPVVIKEHVFVISDDPVQDFDSVHHAQSLIAKYLTEDLKVKVEKMYEFTDSCAAQYKSRHCIGDLSCCVADFGFPIQRNYFETSHAKVEQDAAGSHVKQQASLAVIRGRADINNAKQLCDHFTANFSLPAQSSFPSRSTAVSLKRRLLFYVLAEGEEAVSRHREGRRFNTVKGIRKLHSVATSPQQLKVHVRQRSCYCGECLYENYPDCNS</sequence>
<name>A0AAU9VYV1_9CNID</name>
<comment type="caution">
    <text evidence="2">The sequence shown here is derived from an EMBL/GenBank/DDBJ whole genome shotgun (WGS) entry which is preliminary data.</text>
</comment>
<feature type="non-terminal residue" evidence="2">
    <location>
        <position position="793"/>
    </location>
</feature>
<proteinExistence type="predicted"/>